<evidence type="ECO:0000313" key="2">
    <source>
        <dbReference type="Proteomes" id="UP000681720"/>
    </source>
</evidence>
<comment type="caution">
    <text evidence="1">The sequence shown here is derived from an EMBL/GenBank/DDBJ whole genome shotgun (WGS) entry which is preliminary data.</text>
</comment>
<protein>
    <submittedName>
        <fullName evidence="1">Uncharacterized protein</fullName>
    </submittedName>
</protein>
<reference evidence="1" key="1">
    <citation type="submission" date="2021-02" db="EMBL/GenBank/DDBJ databases">
        <authorList>
            <person name="Nowell W R."/>
        </authorList>
    </citation>
    <scope>NUCLEOTIDE SEQUENCE</scope>
</reference>
<dbReference type="AlphaFoldDB" id="A0A8S2TMF3"/>
<accession>A0A8S2TMF3</accession>
<proteinExistence type="predicted"/>
<dbReference type="EMBL" id="CAJOBJ010034028">
    <property type="protein sequence ID" value="CAF4289750.1"/>
    <property type="molecule type" value="Genomic_DNA"/>
</dbReference>
<name>A0A8S2TMF3_9BILA</name>
<sequence length="30" mass="3369">MLPEKGAIDECVQMMSKYAEEILAVIKTNI</sequence>
<gene>
    <name evidence="1" type="ORF">GIL414_LOCUS25352</name>
</gene>
<evidence type="ECO:0000313" key="1">
    <source>
        <dbReference type="EMBL" id="CAF4289750.1"/>
    </source>
</evidence>
<dbReference type="Proteomes" id="UP000681720">
    <property type="component" value="Unassembled WGS sequence"/>
</dbReference>
<feature type="non-terminal residue" evidence="1">
    <location>
        <position position="1"/>
    </location>
</feature>
<organism evidence="1 2">
    <name type="scientific">Rotaria magnacalcarata</name>
    <dbReference type="NCBI Taxonomy" id="392030"/>
    <lineage>
        <taxon>Eukaryota</taxon>
        <taxon>Metazoa</taxon>
        <taxon>Spiralia</taxon>
        <taxon>Gnathifera</taxon>
        <taxon>Rotifera</taxon>
        <taxon>Eurotatoria</taxon>
        <taxon>Bdelloidea</taxon>
        <taxon>Philodinida</taxon>
        <taxon>Philodinidae</taxon>
        <taxon>Rotaria</taxon>
    </lineage>
</organism>